<evidence type="ECO:0000313" key="1">
    <source>
        <dbReference type="EMBL" id="RRH92008.1"/>
    </source>
</evidence>
<keyword evidence="1" id="KW-0378">Hydrolase</keyword>
<accession>A0A3P3F394</accession>
<keyword evidence="1" id="KW-0540">Nuclease</keyword>
<dbReference type="Proteomes" id="UP000273786">
    <property type="component" value="Unassembled WGS sequence"/>
</dbReference>
<dbReference type="EMBL" id="RQXT01000060">
    <property type="protein sequence ID" value="RRH92008.1"/>
    <property type="molecule type" value="Genomic_DNA"/>
</dbReference>
<keyword evidence="1" id="KW-0255">Endonuclease</keyword>
<comment type="caution">
    <text evidence="1">The sequence shown here is derived from an EMBL/GenBank/DDBJ whole genome shotgun (WGS) entry which is preliminary data.</text>
</comment>
<protein>
    <submittedName>
        <fullName evidence="1">HNH endonuclease</fullName>
    </submittedName>
</protein>
<dbReference type="OrthoDB" id="7181882at2"/>
<dbReference type="GO" id="GO:0004519">
    <property type="term" value="F:endonuclease activity"/>
    <property type="evidence" value="ECO:0007669"/>
    <property type="project" value="UniProtKB-KW"/>
</dbReference>
<dbReference type="AlphaFoldDB" id="A0A3P3F394"/>
<sequence length="86" mass="10389">MFSLRTRRQNLRSLRIALSGTAHWMYDRGLISLSDDLEILISRQVNDLDSVQGFINKTRRALSPNRQFERPHPRFLQWHREYCFKQ</sequence>
<proteinExistence type="predicted"/>
<name>A0A3P3F394_9HYPH</name>
<organism evidence="1 2">
    <name type="scientific">Mesorhizobium tamadayense</name>
    <dbReference type="NCBI Taxonomy" id="425306"/>
    <lineage>
        <taxon>Bacteria</taxon>
        <taxon>Pseudomonadati</taxon>
        <taxon>Pseudomonadota</taxon>
        <taxon>Alphaproteobacteria</taxon>
        <taxon>Hyphomicrobiales</taxon>
        <taxon>Phyllobacteriaceae</taxon>
        <taxon>Mesorhizobium</taxon>
    </lineage>
</organism>
<reference evidence="1 2" key="1">
    <citation type="submission" date="2018-11" db="EMBL/GenBank/DDBJ databases">
        <title>the genome of Mesorhizobium tamadayense DSM 28320.</title>
        <authorList>
            <person name="Gao J."/>
        </authorList>
    </citation>
    <scope>NUCLEOTIDE SEQUENCE [LARGE SCALE GENOMIC DNA]</scope>
    <source>
        <strain evidence="1 2">DSM 28320</strain>
    </source>
</reference>
<gene>
    <name evidence="1" type="ORF">EH240_31495</name>
</gene>
<evidence type="ECO:0000313" key="2">
    <source>
        <dbReference type="Proteomes" id="UP000273786"/>
    </source>
</evidence>
<keyword evidence="2" id="KW-1185">Reference proteome</keyword>